<protein>
    <submittedName>
        <fullName evidence="1">Uncharacterized protein</fullName>
    </submittedName>
</protein>
<dbReference type="AlphaFoldDB" id="A0A1I5LE92"/>
<sequence length="204" mass="23285">MTISASAYFNHLLAYLNDEYVVSDGSEGKVVLEEEYFAPEGTKPLTRVVELALPSQGIGFKLDQSDFEASTKKRAKPALFHFLDDNAKPWSRRCDFVVFWRNGNALRADLIEFKSKGIQHDKIVPQLNAGLCWCRSLKHTIEHYTGYKKKIVARKFVFSSNQEPEAFLDANRQLNADVSVRFYHYDELASMQIGDLQNQSEVVV</sequence>
<dbReference type="OrthoDB" id="7056767at2"/>
<keyword evidence="2" id="KW-1185">Reference proteome</keyword>
<evidence type="ECO:0000313" key="1">
    <source>
        <dbReference type="EMBL" id="SFO95610.1"/>
    </source>
</evidence>
<dbReference type="RefSeq" id="WP_090477780.1">
    <property type="nucleotide sequence ID" value="NZ_FOWZ01000001.1"/>
</dbReference>
<organism evidence="1 2">
    <name type="scientific">Qipengyuania nanhaisediminis</name>
    <dbReference type="NCBI Taxonomy" id="604088"/>
    <lineage>
        <taxon>Bacteria</taxon>
        <taxon>Pseudomonadati</taxon>
        <taxon>Pseudomonadota</taxon>
        <taxon>Alphaproteobacteria</taxon>
        <taxon>Sphingomonadales</taxon>
        <taxon>Erythrobacteraceae</taxon>
        <taxon>Qipengyuania</taxon>
    </lineage>
</organism>
<name>A0A1I5LE92_9SPHN</name>
<dbReference type="STRING" id="604088.SAMN04488060_0956"/>
<dbReference type="EMBL" id="FOWZ01000001">
    <property type="protein sequence ID" value="SFO95610.1"/>
    <property type="molecule type" value="Genomic_DNA"/>
</dbReference>
<dbReference type="Proteomes" id="UP000199331">
    <property type="component" value="Unassembled WGS sequence"/>
</dbReference>
<proteinExistence type="predicted"/>
<gene>
    <name evidence="1" type="ORF">SAMN04488060_0956</name>
</gene>
<evidence type="ECO:0000313" key="2">
    <source>
        <dbReference type="Proteomes" id="UP000199331"/>
    </source>
</evidence>
<accession>A0A1I5LE92</accession>
<reference evidence="2" key="1">
    <citation type="submission" date="2016-10" db="EMBL/GenBank/DDBJ databases">
        <authorList>
            <person name="Varghese N."/>
            <person name="Submissions S."/>
        </authorList>
    </citation>
    <scope>NUCLEOTIDE SEQUENCE [LARGE SCALE GENOMIC DNA]</scope>
    <source>
        <strain evidence="2">CGMCC 1.7715</strain>
    </source>
</reference>